<protein>
    <recommendedName>
        <fullName evidence="8">Serine hydroxymethyltransferase</fullName>
        <shortName evidence="8">SHMT</shortName>
        <shortName evidence="8">Serine methylase</shortName>
        <ecNumber evidence="8">2.1.2.1</ecNumber>
    </recommendedName>
</protein>
<keyword evidence="6 8" id="KW-0808">Transferase</keyword>
<dbReference type="Proteomes" id="UP001521137">
    <property type="component" value="Unassembled WGS sequence"/>
</dbReference>
<sequence length="418" mass="45023">MLTRDMNIADFDPELYQAIQNENQRQEHHIELIASENYCSPRVLEAQGSQLTNKYAEGYPHKRYYGGCEYVDIAEDLAIERAKQLFGADYANVQPHAGSQANSAVFMALLNAGDTVLGMSLAHGGHLTHGASVSFSGKTYNAVQYGLHPETGEIDMAQVEALALEHKPKMIIGGFSAYSGIVDWQKFREIADKVGAYLLVDMAHVAGLVAAGVYPSPMAHAHVVTTTTHKTLAGPRGGLILSACGDEAIYKKLNSAVFPGGQGGPLCHVIAAKAVAFKEALQPEFKVYQQQVVKNAQAMVAVIQERGHKVVSGGTDNHLFLLDLIGKEYTGKDADAALGAANITVNKNSVPNDPRSPFVTSGLRIGSPAITRRGFKEEQAKQVANWICDVLDNIDDASVIEKVKAEVVTLCEAFPVYA</sequence>
<organism evidence="10 11">
    <name type="scientific">Paraglaciecola algarum</name>
    <dbReference type="NCBI Taxonomy" id="3050085"/>
    <lineage>
        <taxon>Bacteria</taxon>
        <taxon>Pseudomonadati</taxon>
        <taxon>Pseudomonadota</taxon>
        <taxon>Gammaproteobacteria</taxon>
        <taxon>Alteromonadales</taxon>
        <taxon>Alteromonadaceae</taxon>
        <taxon>Paraglaciecola</taxon>
    </lineage>
</organism>
<evidence type="ECO:0000313" key="11">
    <source>
        <dbReference type="Proteomes" id="UP001521137"/>
    </source>
</evidence>
<feature type="binding site" evidence="8">
    <location>
        <begin position="356"/>
        <end position="358"/>
    </location>
    <ligand>
        <name>(6S)-5,6,7,8-tetrahydrofolate</name>
        <dbReference type="ChEBI" id="CHEBI:57453"/>
    </ligand>
</feature>
<evidence type="ECO:0000256" key="6">
    <source>
        <dbReference type="ARBA" id="ARBA00022679"/>
    </source>
</evidence>
<reference evidence="10 11" key="1">
    <citation type="submission" date="2022-01" db="EMBL/GenBank/DDBJ databases">
        <title>Paraglaciecola sp. G1-23.</title>
        <authorList>
            <person name="Jin M.S."/>
            <person name="Han D.M."/>
            <person name="Kim H.M."/>
            <person name="Jeon C.O."/>
        </authorList>
    </citation>
    <scope>NUCLEOTIDE SEQUENCE [LARGE SCALE GENOMIC DNA]</scope>
    <source>
        <strain evidence="10 11">G1-23</strain>
    </source>
</reference>
<gene>
    <name evidence="8" type="primary">glyA</name>
    <name evidence="10" type="ORF">L0668_08955</name>
</gene>
<evidence type="ECO:0000259" key="9">
    <source>
        <dbReference type="Pfam" id="PF00464"/>
    </source>
</evidence>
<evidence type="ECO:0000256" key="3">
    <source>
        <dbReference type="ARBA" id="ARBA00022490"/>
    </source>
</evidence>
<dbReference type="Gene3D" id="3.90.1150.10">
    <property type="entry name" value="Aspartate Aminotransferase, domain 1"/>
    <property type="match status" value="1"/>
</dbReference>
<keyword evidence="3 8" id="KW-0963">Cytoplasm</keyword>
<feature type="binding site" evidence="8">
    <location>
        <position position="121"/>
    </location>
    <ligand>
        <name>(6S)-5,6,7,8-tetrahydrofolate</name>
        <dbReference type="ChEBI" id="CHEBI:57453"/>
    </ligand>
</feature>
<keyword evidence="11" id="KW-1185">Reference proteome</keyword>
<keyword evidence="7 8" id="KW-0663">Pyridoxal phosphate</keyword>
<dbReference type="NCBIfam" id="NF000586">
    <property type="entry name" value="PRK00011.1"/>
    <property type="match status" value="1"/>
</dbReference>
<comment type="catalytic activity">
    <reaction evidence="8">
        <text>(6R)-5,10-methylene-5,6,7,8-tetrahydrofolate + glycine + H2O = (6S)-5,6,7,8-tetrahydrofolate + L-serine</text>
        <dbReference type="Rhea" id="RHEA:15481"/>
        <dbReference type="ChEBI" id="CHEBI:15377"/>
        <dbReference type="ChEBI" id="CHEBI:15636"/>
        <dbReference type="ChEBI" id="CHEBI:33384"/>
        <dbReference type="ChEBI" id="CHEBI:57305"/>
        <dbReference type="ChEBI" id="CHEBI:57453"/>
        <dbReference type="EC" id="2.1.2.1"/>
    </reaction>
</comment>
<dbReference type="HAMAP" id="MF_00051">
    <property type="entry name" value="SHMT"/>
    <property type="match status" value="1"/>
</dbReference>
<dbReference type="Pfam" id="PF00464">
    <property type="entry name" value="SHMT"/>
    <property type="match status" value="1"/>
</dbReference>
<dbReference type="InterPro" id="IPR039429">
    <property type="entry name" value="SHMT-like_dom"/>
</dbReference>
<evidence type="ECO:0000256" key="1">
    <source>
        <dbReference type="ARBA" id="ARBA00001933"/>
    </source>
</evidence>
<evidence type="ECO:0000256" key="5">
    <source>
        <dbReference type="ARBA" id="ARBA00022605"/>
    </source>
</evidence>
<dbReference type="InterPro" id="IPR001085">
    <property type="entry name" value="Ser_HO-MeTrfase"/>
</dbReference>
<evidence type="ECO:0000256" key="4">
    <source>
        <dbReference type="ARBA" id="ARBA00022563"/>
    </source>
</evidence>
<dbReference type="RefSeq" id="WP_235311903.1">
    <property type="nucleotide sequence ID" value="NZ_JAKGAS010000004.1"/>
</dbReference>
<dbReference type="SUPFAM" id="SSF53383">
    <property type="entry name" value="PLP-dependent transferases"/>
    <property type="match status" value="1"/>
</dbReference>
<dbReference type="InterPro" id="IPR015422">
    <property type="entry name" value="PyrdxlP-dep_Trfase_small"/>
</dbReference>
<dbReference type="PANTHER" id="PTHR11680:SF50">
    <property type="entry name" value="SERINE HYDROXYMETHYLTRANSFERASE"/>
    <property type="match status" value="1"/>
</dbReference>
<keyword evidence="5 8" id="KW-0028">Amino-acid biosynthesis</keyword>
<accession>A0ABS9D8A8</accession>
<evidence type="ECO:0000256" key="8">
    <source>
        <dbReference type="HAMAP-Rule" id="MF_00051"/>
    </source>
</evidence>
<name>A0ABS9D8A8_9ALTE</name>
<keyword evidence="4 8" id="KW-0554">One-carbon metabolism</keyword>
<proteinExistence type="inferred from homology"/>
<dbReference type="EMBL" id="JAKGAS010000004">
    <property type="protein sequence ID" value="MCF2948232.1"/>
    <property type="molecule type" value="Genomic_DNA"/>
</dbReference>
<feature type="site" description="Plays an important role in substrate specificity" evidence="8">
    <location>
        <position position="229"/>
    </location>
</feature>
<comment type="function">
    <text evidence="8">Catalyzes the reversible interconversion of serine and glycine with tetrahydrofolate (THF) serving as the one-carbon carrier. This reaction serves as the major source of one-carbon groups required for the biosynthesis of purines, thymidylate, methionine, and other important biomolecules. Also exhibits THF-independent aldolase activity toward beta-hydroxyamino acids, producing glycine and aldehydes, via a retro-aldol mechanism.</text>
</comment>
<dbReference type="InterPro" id="IPR015421">
    <property type="entry name" value="PyrdxlP-dep_Trfase_major"/>
</dbReference>
<dbReference type="InterPro" id="IPR019798">
    <property type="entry name" value="Ser_HO-MeTrfase_PLP_BS"/>
</dbReference>
<dbReference type="InterPro" id="IPR015424">
    <property type="entry name" value="PyrdxlP-dep_Trfase"/>
</dbReference>
<dbReference type="PANTHER" id="PTHR11680">
    <property type="entry name" value="SERINE HYDROXYMETHYLTRANSFERASE"/>
    <property type="match status" value="1"/>
</dbReference>
<dbReference type="CDD" id="cd00378">
    <property type="entry name" value="SHMT"/>
    <property type="match status" value="1"/>
</dbReference>
<feature type="modified residue" description="N6-(pyridoxal phosphate)lysine" evidence="8">
    <location>
        <position position="230"/>
    </location>
</feature>
<comment type="similarity">
    <text evidence="2 8">Belongs to the SHMT family.</text>
</comment>
<dbReference type="PROSITE" id="PS00096">
    <property type="entry name" value="SHMT"/>
    <property type="match status" value="1"/>
</dbReference>
<comment type="cofactor">
    <cofactor evidence="1 8">
        <name>pyridoxal 5'-phosphate</name>
        <dbReference type="ChEBI" id="CHEBI:597326"/>
    </cofactor>
</comment>
<evidence type="ECO:0000313" key="10">
    <source>
        <dbReference type="EMBL" id="MCF2948232.1"/>
    </source>
</evidence>
<evidence type="ECO:0000256" key="2">
    <source>
        <dbReference type="ARBA" id="ARBA00006376"/>
    </source>
</evidence>
<dbReference type="Gene3D" id="3.40.640.10">
    <property type="entry name" value="Type I PLP-dependent aspartate aminotransferase-like (Major domain)"/>
    <property type="match status" value="1"/>
</dbReference>
<dbReference type="PIRSF" id="PIRSF000412">
    <property type="entry name" value="SHMT"/>
    <property type="match status" value="1"/>
</dbReference>
<comment type="pathway">
    <text evidence="8">One-carbon metabolism; tetrahydrofolate interconversion.</text>
</comment>
<feature type="binding site" evidence="8">
    <location>
        <position position="247"/>
    </location>
    <ligand>
        <name>(6S)-5,6,7,8-tetrahydrofolate</name>
        <dbReference type="ChEBI" id="CHEBI:57453"/>
    </ligand>
</feature>
<dbReference type="InterPro" id="IPR049943">
    <property type="entry name" value="Ser_HO-MeTrfase-like"/>
</dbReference>
<comment type="caution">
    <text evidence="10">The sequence shown here is derived from an EMBL/GenBank/DDBJ whole genome shotgun (WGS) entry which is preliminary data.</text>
</comment>
<feature type="binding site" evidence="8">
    <location>
        <begin position="125"/>
        <end position="127"/>
    </location>
    <ligand>
        <name>(6S)-5,6,7,8-tetrahydrofolate</name>
        <dbReference type="ChEBI" id="CHEBI:57453"/>
    </ligand>
</feature>
<feature type="domain" description="Serine hydroxymethyltransferase-like" evidence="9">
    <location>
        <begin position="9"/>
        <end position="387"/>
    </location>
</feature>
<comment type="subcellular location">
    <subcellularLocation>
        <location evidence="8">Cytoplasm</location>
    </subcellularLocation>
</comment>
<evidence type="ECO:0000256" key="7">
    <source>
        <dbReference type="ARBA" id="ARBA00022898"/>
    </source>
</evidence>
<comment type="pathway">
    <text evidence="8">Amino-acid biosynthesis; glycine biosynthesis; glycine from L-serine: step 1/1.</text>
</comment>
<comment type="subunit">
    <text evidence="8">Homodimer.</text>
</comment>
<dbReference type="EC" id="2.1.2.1" evidence="8"/>